<evidence type="ECO:0000313" key="1">
    <source>
        <dbReference type="EMBL" id="CAG9312812.1"/>
    </source>
</evidence>
<name>A0AAU9IFE3_9CILI</name>
<keyword evidence="2" id="KW-1185">Reference proteome</keyword>
<gene>
    <name evidence="1" type="ORF">BSTOLATCC_MIC7604</name>
</gene>
<accession>A0AAU9IFE3</accession>
<dbReference type="EMBL" id="CAJZBQ010000009">
    <property type="protein sequence ID" value="CAG9312812.1"/>
    <property type="molecule type" value="Genomic_DNA"/>
</dbReference>
<dbReference type="AlphaFoldDB" id="A0AAU9IFE3"/>
<proteinExistence type="predicted"/>
<dbReference type="Proteomes" id="UP001162131">
    <property type="component" value="Unassembled WGS sequence"/>
</dbReference>
<comment type="caution">
    <text evidence="1">The sequence shown here is derived from an EMBL/GenBank/DDBJ whole genome shotgun (WGS) entry which is preliminary data.</text>
</comment>
<protein>
    <submittedName>
        <fullName evidence="1">Uncharacterized protein</fullName>
    </submittedName>
</protein>
<sequence length="331" mass="38537">MHHIESKVMQELKQLSHSQIISITKEFINKKQGSEGFYKALIERCTHLWNQENASSVAEAVKAFSGYASMKPYFKEVLAQTQPFIESGLYTLSFNDLSQVSYVLRSHNIGNWSFYRKINGQMLKSIPNEISQQDIAKLTNWLAEPLKKIPYEESIYKELGPKIQFSNDLIKILQGFILAEKIDFHMLSKISSLLQENIEKLSSEDAEMALHLFSRCKLSDKKLYEALEFSIANRGTFGNWIHAIQDLRSLAFCPKILFKKCLDNLNDAQTLFELLVLEQSLRQFNQEIPDGFWHHRRVLFFQSPLKASIKNIYLRYLLLRNTENEIIINEF</sequence>
<evidence type="ECO:0000313" key="2">
    <source>
        <dbReference type="Proteomes" id="UP001162131"/>
    </source>
</evidence>
<reference evidence="1" key="1">
    <citation type="submission" date="2021-09" db="EMBL/GenBank/DDBJ databases">
        <authorList>
            <consortium name="AG Swart"/>
            <person name="Singh M."/>
            <person name="Singh A."/>
            <person name="Seah K."/>
            <person name="Emmerich C."/>
        </authorList>
    </citation>
    <scope>NUCLEOTIDE SEQUENCE</scope>
    <source>
        <strain evidence="1">ATCC30299</strain>
    </source>
</reference>
<organism evidence="1 2">
    <name type="scientific">Blepharisma stoltei</name>
    <dbReference type="NCBI Taxonomy" id="1481888"/>
    <lineage>
        <taxon>Eukaryota</taxon>
        <taxon>Sar</taxon>
        <taxon>Alveolata</taxon>
        <taxon>Ciliophora</taxon>
        <taxon>Postciliodesmatophora</taxon>
        <taxon>Heterotrichea</taxon>
        <taxon>Heterotrichida</taxon>
        <taxon>Blepharismidae</taxon>
        <taxon>Blepharisma</taxon>
    </lineage>
</organism>